<feature type="transmembrane region" description="Helical" evidence="8">
    <location>
        <begin position="73"/>
        <end position="92"/>
    </location>
</feature>
<evidence type="ECO:0000256" key="7">
    <source>
        <dbReference type="RuleBase" id="RU003942"/>
    </source>
</evidence>
<feature type="transmembrane region" description="Helical" evidence="8">
    <location>
        <begin position="44"/>
        <end position="61"/>
    </location>
</feature>
<gene>
    <name evidence="9" type="ORF">J15TS10_07280</name>
</gene>
<feature type="transmembrane region" description="Helical" evidence="8">
    <location>
        <begin position="21"/>
        <end position="38"/>
    </location>
</feature>
<dbReference type="InterPro" id="IPR037185">
    <property type="entry name" value="EmrE-like"/>
</dbReference>
<evidence type="ECO:0000313" key="10">
    <source>
        <dbReference type="Proteomes" id="UP000681290"/>
    </source>
</evidence>
<dbReference type="Pfam" id="PF00893">
    <property type="entry name" value="Multi_Drug_Res"/>
    <property type="match status" value="1"/>
</dbReference>
<evidence type="ECO:0000256" key="2">
    <source>
        <dbReference type="ARBA" id="ARBA00022448"/>
    </source>
</evidence>
<feature type="transmembrane region" description="Helical" evidence="8">
    <location>
        <begin position="98"/>
        <end position="116"/>
    </location>
</feature>
<proteinExistence type="inferred from homology"/>
<keyword evidence="2" id="KW-0813">Transport</keyword>
<sequence length="126" mass="13947">MSNQNKKSSILKQSKPLTRRMAWLFLIAAGLIEIYWAAALKNNSLGILTLIALLLSFELLIRATKMIPIGTGYAIFTGIGTIGTILVDMFYFQEPFRWVKILLILLLAAFIIGLKISDGGMKKEGA</sequence>
<dbReference type="RefSeq" id="WP_244996321.1">
    <property type="nucleotide sequence ID" value="NZ_BOSM01000001.1"/>
</dbReference>
<evidence type="ECO:0000313" key="9">
    <source>
        <dbReference type="EMBL" id="GIP56914.1"/>
    </source>
</evidence>
<dbReference type="Gene3D" id="1.10.3730.20">
    <property type="match status" value="1"/>
</dbReference>
<dbReference type="PANTHER" id="PTHR30561:SF0">
    <property type="entry name" value="GUANIDINIUM EXPORTER"/>
    <property type="match status" value="1"/>
</dbReference>
<comment type="subcellular location">
    <subcellularLocation>
        <location evidence="1 7">Cell membrane</location>
        <topology evidence="1 7">Multi-pass membrane protein</topology>
    </subcellularLocation>
</comment>
<dbReference type="InterPro" id="IPR000390">
    <property type="entry name" value="Small_drug/metabolite_transptr"/>
</dbReference>
<dbReference type="EMBL" id="BOSM01000001">
    <property type="protein sequence ID" value="GIP56914.1"/>
    <property type="molecule type" value="Genomic_DNA"/>
</dbReference>
<organism evidence="9 10">
    <name type="scientific">Paenibacillus woosongensis</name>
    <dbReference type="NCBI Taxonomy" id="307580"/>
    <lineage>
        <taxon>Bacteria</taxon>
        <taxon>Bacillati</taxon>
        <taxon>Bacillota</taxon>
        <taxon>Bacilli</taxon>
        <taxon>Bacillales</taxon>
        <taxon>Paenibacillaceae</taxon>
        <taxon>Paenibacillus</taxon>
    </lineage>
</organism>
<evidence type="ECO:0000256" key="6">
    <source>
        <dbReference type="ARBA" id="ARBA00023136"/>
    </source>
</evidence>
<keyword evidence="10" id="KW-1185">Reference proteome</keyword>
<evidence type="ECO:0000256" key="5">
    <source>
        <dbReference type="ARBA" id="ARBA00022989"/>
    </source>
</evidence>
<dbReference type="SUPFAM" id="SSF103481">
    <property type="entry name" value="Multidrug resistance efflux transporter EmrE"/>
    <property type="match status" value="1"/>
</dbReference>
<accession>A0ABQ4MLP1</accession>
<keyword evidence="3" id="KW-1003">Cell membrane</keyword>
<dbReference type="Proteomes" id="UP000681290">
    <property type="component" value="Unassembled WGS sequence"/>
</dbReference>
<keyword evidence="5 8" id="KW-1133">Transmembrane helix</keyword>
<evidence type="ECO:0000256" key="1">
    <source>
        <dbReference type="ARBA" id="ARBA00004651"/>
    </source>
</evidence>
<protein>
    <submittedName>
        <fullName evidence="9">QacE family quaternary ammonium compound efflux SMR transporter</fullName>
    </submittedName>
</protein>
<comment type="similarity">
    <text evidence="7">Belongs to the drug/metabolite transporter (DMT) superfamily. Small multidrug resistance (SMR) (TC 2.A.7.1) family.</text>
</comment>
<comment type="caution">
    <text evidence="9">The sequence shown here is derived from an EMBL/GenBank/DDBJ whole genome shotgun (WGS) entry which is preliminary data.</text>
</comment>
<evidence type="ECO:0000256" key="8">
    <source>
        <dbReference type="SAM" id="Phobius"/>
    </source>
</evidence>
<dbReference type="PANTHER" id="PTHR30561">
    <property type="entry name" value="SMR FAMILY PROTON-DEPENDENT DRUG EFFLUX TRANSPORTER SUGE"/>
    <property type="match status" value="1"/>
</dbReference>
<name>A0ABQ4MLP1_9BACL</name>
<dbReference type="InterPro" id="IPR045324">
    <property type="entry name" value="Small_multidrug_res"/>
</dbReference>
<reference evidence="9 10" key="1">
    <citation type="submission" date="2021-03" db="EMBL/GenBank/DDBJ databases">
        <title>Antimicrobial resistance genes in bacteria isolated from Japanese honey, and their potential for conferring macrolide and lincosamide resistance in the American foulbrood pathogen Paenibacillus larvae.</title>
        <authorList>
            <person name="Okamoto M."/>
            <person name="Kumagai M."/>
            <person name="Kanamori H."/>
            <person name="Takamatsu D."/>
        </authorList>
    </citation>
    <scope>NUCLEOTIDE SEQUENCE [LARGE SCALE GENOMIC DNA]</scope>
    <source>
        <strain evidence="9 10">J15TS10</strain>
    </source>
</reference>
<evidence type="ECO:0000256" key="3">
    <source>
        <dbReference type="ARBA" id="ARBA00022475"/>
    </source>
</evidence>
<keyword evidence="6 8" id="KW-0472">Membrane</keyword>
<evidence type="ECO:0000256" key="4">
    <source>
        <dbReference type="ARBA" id="ARBA00022692"/>
    </source>
</evidence>
<keyword evidence="4 7" id="KW-0812">Transmembrane</keyword>